<evidence type="ECO:0000256" key="3">
    <source>
        <dbReference type="ARBA" id="ARBA00023002"/>
    </source>
</evidence>
<dbReference type="PROSITE" id="PS00061">
    <property type="entry name" value="ADH_SHORT"/>
    <property type="match status" value="1"/>
</dbReference>
<organism evidence="6 7">
    <name type="scientific">Arachnia propionica</name>
    <dbReference type="NCBI Taxonomy" id="1750"/>
    <lineage>
        <taxon>Bacteria</taxon>
        <taxon>Bacillati</taxon>
        <taxon>Actinomycetota</taxon>
        <taxon>Actinomycetes</taxon>
        <taxon>Propionibacteriales</taxon>
        <taxon>Propionibacteriaceae</taxon>
        <taxon>Arachnia</taxon>
    </lineage>
</organism>
<dbReference type="Gene3D" id="3.40.50.720">
    <property type="entry name" value="NAD(P)-binding Rossmann-like Domain"/>
    <property type="match status" value="1"/>
</dbReference>
<dbReference type="AlphaFoldDB" id="A0A3N4D4U1"/>
<reference evidence="5" key="2">
    <citation type="submission" date="2021-03" db="EMBL/GenBank/DDBJ databases">
        <title>Human Oral Microbial Genomes.</title>
        <authorList>
            <person name="Johnston C.D."/>
            <person name="Chen T."/>
            <person name="Dewhirst F.E."/>
        </authorList>
    </citation>
    <scope>NUCLEOTIDE SEQUENCE</scope>
    <source>
        <strain evidence="5">F0714</strain>
    </source>
</reference>
<keyword evidence="3 6" id="KW-0560">Oxidoreductase</keyword>
<dbReference type="InterPro" id="IPR050259">
    <property type="entry name" value="SDR"/>
</dbReference>
<reference evidence="6 7" key="1">
    <citation type="submission" date="2018-12" db="EMBL/GenBank/DDBJ databases">
        <authorList>
            <consortium name="Pathogen Informatics"/>
        </authorList>
    </citation>
    <scope>NUCLEOTIDE SEQUENCE [LARGE SCALE GENOMIC DNA]</scope>
    <source>
        <strain evidence="6 7">NCTC12967</strain>
    </source>
</reference>
<dbReference type="Proteomes" id="UP000273044">
    <property type="component" value="Chromosome"/>
</dbReference>
<evidence type="ECO:0000313" key="7">
    <source>
        <dbReference type="Proteomes" id="UP000273044"/>
    </source>
</evidence>
<keyword evidence="7" id="KW-1185">Reference proteome</keyword>
<gene>
    <name evidence="6" type="primary">fabG</name>
    <name evidence="5" type="ORF">J5A53_10640</name>
    <name evidence="6" type="ORF">NCTC12967_00984</name>
</gene>
<dbReference type="NCBIfam" id="NF005559">
    <property type="entry name" value="PRK07231.1"/>
    <property type="match status" value="1"/>
</dbReference>
<dbReference type="GO" id="GO:0004316">
    <property type="term" value="F:3-oxoacyl-[acyl-carrier-protein] reductase (NADPH) activity"/>
    <property type="evidence" value="ECO:0007669"/>
    <property type="project" value="UniProtKB-EC"/>
</dbReference>
<dbReference type="GeneID" id="64406465"/>
<dbReference type="Pfam" id="PF13561">
    <property type="entry name" value="adh_short_C2"/>
    <property type="match status" value="1"/>
</dbReference>
<evidence type="ECO:0000313" key="5">
    <source>
        <dbReference type="EMBL" id="QUC10252.1"/>
    </source>
</evidence>
<evidence type="ECO:0000259" key="4">
    <source>
        <dbReference type="SMART" id="SM00822"/>
    </source>
</evidence>
<evidence type="ECO:0000256" key="2">
    <source>
        <dbReference type="ARBA" id="ARBA00022857"/>
    </source>
</evidence>
<dbReference type="OrthoDB" id="517007at2"/>
<dbReference type="PRINTS" id="PR00080">
    <property type="entry name" value="SDRFAMILY"/>
</dbReference>
<evidence type="ECO:0000313" key="6">
    <source>
        <dbReference type="EMBL" id="VEH69708.1"/>
    </source>
</evidence>
<name>A0A3N4D4U1_9ACTN</name>
<dbReference type="PANTHER" id="PTHR42879">
    <property type="entry name" value="3-OXOACYL-(ACYL-CARRIER-PROTEIN) REDUCTASE"/>
    <property type="match status" value="1"/>
</dbReference>
<comment type="similarity">
    <text evidence="1">Belongs to the short-chain dehydrogenases/reductases (SDR) family.</text>
</comment>
<dbReference type="InterPro" id="IPR002347">
    <property type="entry name" value="SDR_fam"/>
</dbReference>
<dbReference type="PANTHER" id="PTHR42879:SF2">
    <property type="entry name" value="3-OXOACYL-[ACYL-CARRIER-PROTEIN] REDUCTASE FABG"/>
    <property type="match status" value="1"/>
</dbReference>
<dbReference type="PRINTS" id="PR00081">
    <property type="entry name" value="GDHRDH"/>
</dbReference>
<sequence length="246" mass="26032">MFSLKDKIAIVTGGSRGIGRTIALELARHGCQVAVVYASSSAAAEETCAEIRKMSTRAEAYRCDVSDPAQCRTVVRRIMDDFGRVDVLVNNAGIVRDAVAASIKDEDLAAVLDTNLKGAVHMIRECYFGFIRQRSGSIINVSSVVALLGGTGQATYAAAKAGLIGLTKSVAREVAARGVRCNAIAPGIIETEMTEFMQGDESRLALVPMRRFGKPTEVANLVVFLAGDASSYITGEVIRVDGGLAT</sequence>
<dbReference type="RefSeq" id="WP_014846101.1">
    <property type="nucleotide sequence ID" value="NZ_CAJZDL010000014.1"/>
</dbReference>
<dbReference type="EMBL" id="CP072385">
    <property type="protein sequence ID" value="QUC10252.1"/>
    <property type="molecule type" value="Genomic_DNA"/>
</dbReference>
<evidence type="ECO:0000256" key="1">
    <source>
        <dbReference type="ARBA" id="ARBA00006484"/>
    </source>
</evidence>
<dbReference type="Proteomes" id="UP000677180">
    <property type="component" value="Chromosome"/>
</dbReference>
<dbReference type="InterPro" id="IPR057326">
    <property type="entry name" value="KR_dom"/>
</dbReference>
<dbReference type="NCBIfam" id="NF009466">
    <property type="entry name" value="PRK12826.1-2"/>
    <property type="match status" value="1"/>
</dbReference>
<dbReference type="InterPro" id="IPR036291">
    <property type="entry name" value="NAD(P)-bd_dom_sf"/>
</dbReference>
<dbReference type="FunFam" id="3.40.50.720:FF:000115">
    <property type="entry name" value="3-oxoacyl-[acyl-carrier-protein] reductase FabG"/>
    <property type="match status" value="1"/>
</dbReference>
<accession>A0A3N4D4U1</accession>
<dbReference type="SUPFAM" id="SSF51735">
    <property type="entry name" value="NAD(P)-binding Rossmann-fold domains"/>
    <property type="match status" value="1"/>
</dbReference>
<dbReference type="OMA" id="KELLYCH"/>
<dbReference type="EC" id="1.1.1.100" evidence="6"/>
<keyword evidence="2" id="KW-0521">NADP</keyword>
<protein>
    <submittedName>
        <fullName evidence="5">3-oxoacyl-ACP reductase FabG</fullName>
    </submittedName>
    <submittedName>
        <fullName evidence="6">3-oxoacyl-[acyl-carrier-protein] reductase FabG</fullName>
        <ecNumber evidence="6">1.1.1.100</ecNumber>
    </submittedName>
</protein>
<dbReference type="GO" id="GO:0032787">
    <property type="term" value="P:monocarboxylic acid metabolic process"/>
    <property type="evidence" value="ECO:0007669"/>
    <property type="project" value="UniProtKB-ARBA"/>
</dbReference>
<dbReference type="EMBL" id="LR134406">
    <property type="protein sequence ID" value="VEH69708.1"/>
    <property type="molecule type" value="Genomic_DNA"/>
</dbReference>
<proteinExistence type="inferred from homology"/>
<dbReference type="SMART" id="SM00822">
    <property type="entry name" value="PKS_KR"/>
    <property type="match status" value="1"/>
</dbReference>
<dbReference type="InterPro" id="IPR020904">
    <property type="entry name" value="Sc_DH/Rdtase_CS"/>
</dbReference>
<feature type="domain" description="Ketoreductase" evidence="4">
    <location>
        <begin position="7"/>
        <end position="191"/>
    </location>
</feature>